<dbReference type="EMBL" id="MWIO01000061">
    <property type="protein sequence ID" value="THD05733.1"/>
    <property type="molecule type" value="Genomic_DNA"/>
</dbReference>
<gene>
    <name evidence="1" type="ORF">B1991_16225</name>
</gene>
<keyword evidence="2" id="KW-1185">Reference proteome</keyword>
<protein>
    <submittedName>
        <fullName evidence="1">Uncharacterized protein</fullName>
    </submittedName>
</protein>
<proteinExistence type="predicted"/>
<dbReference type="AlphaFoldDB" id="A0A4S3KBG7"/>
<evidence type="ECO:0000313" key="2">
    <source>
        <dbReference type="Proteomes" id="UP000306317"/>
    </source>
</evidence>
<reference evidence="1 2" key="1">
    <citation type="submission" date="2017-02" db="EMBL/GenBank/DDBJ databases">
        <title>Whole genome sequencing of Rhodanobacter lindaniclasticus DSM 17932.</title>
        <authorList>
            <person name="Kumar S."/>
            <person name="Patil P."/>
            <person name="Patil P.B."/>
        </authorList>
    </citation>
    <scope>NUCLEOTIDE SEQUENCE [LARGE SCALE GENOMIC DNA]</scope>
    <source>
        <strain evidence="1 2">DSM 17932</strain>
    </source>
</reference>
<comment type="caution">
    <text evidence="1">The sequence shown here is derived from an EMBL/GenBank/DDBJ whole genome shotgun (WGS) entry which is preliminary data.</text>
</comment>
<accession>A0A4S3KBG7</accession>
<evidence type="ECO:0000313" key="1">
    <source>
        <dbReference type="EMBL" id="THD05733.1"/>
    </source>
</evidence>
<sequence length="159" mass="17014">MVMSEQEDIDSVLEALFGDSLTEGEIEAFKSTLSTSGATAEALGAYLEKAVGVKELEAVQFGDMARKWELAASKYAQRMNALDRAPAGVSSLFQQAQLNFQLARESEAIGDSIKAVSLLSEGIGKMLGAIEFGINLDQGLSHNDANEFYGGRFQGPRAT</sequence>
<organism evidence="1 2">
    <name type="scientific">Rhodanobacter lindaniclasticus</name>
    <dbReference type="NCBI Taxonomy" id="75310"/>
    <lineage>
        <taxon>Bacteria</taxon>
        <taxon>Pseudomonadati</taxon>
        <taxon>Pseudomonadota</taxon>
        <taxon>Gammaproteobacteria</taxon>
        <taxon>Lysobacterales</taxon>
        <taxon>Rhodanobacteraceae</taxon>
        <taxon>Rhodanobacter</taxon>
    </lineage>
</organism>
<dbReference type="Proteomes" id="UP000306317">
    <property type="component" value="Unassembled WGS sequence"/>
</dbReference>
<name>A0A4S3KBG7_9GAMM</name>